<dbReference type="Proteomes" id="UP001179952">
    <property type="component" value="Unassembled WGS sequence"/>
</dbReference>
<evidence type="ECO:0000313" key="1">
    <source>
        <dbReference type="EMBL" id="KAK1267439.1"/>
    </source>
</evidence>
<reference evidence="1" key="2">
    <citation type="submission" date="2023-06" db="EMBL/GenBank/DDBJ databases">
        <authorList>
            <person name="Ma L."/>
            <person name="Liu K.-W."/>
            <person name="Li Z."/>
            <person name="Hsiao Y.-Y."/>
            <person name="Qi Y."/>
            <person name="Fu T."/>
            <person name="Tang G."/>
            <person name="Zhang D."/>
            <person name="Sun W.-H."/>
            <person name="Liu D.-K."/>
            <person name="Li Y."/>
            <person name="Chen G.-Z."/>
            <person name="Liu X.-D."/>
            <person name="Liao X.-Y."/>
            <person name="Jiang Y.-T."/>
            <person name="Yu X."/>
            <person name="Hao Y."/>
            <person name="Huang J."/>
            <person name="Zhao X.-W."/>
            <person name="Ke S."/>
            <person name="Chen Y.-Y."/>
            <person name="Wu W.-L."/>
            <person name="Hsu J.-L."/>
            <person name="Lin Y.-F."/>
            <person name="Huang M.-D."/>
            <person name="Li C.-Y."/>
            <person name="Huang L."/>
            <person name="Wang Z.-W."/>
            <person name="Zhao X."/>
            <person name="Zhong W.-Y."/>
            <person name="Peng D.-H."/>
            <person name="Ahmad S."/>
            <person name="Lan S."/>
            <person name="Zhang J.-S."/>
            <person name="Tsai W.-C."/>
            <person name="Van De Peer Y."/>
            <person name="Liu Z.-J."/>
        </authorList>
    </citation>
    <scope>NUCLEOTIDE SEQUENCE</scope>
    <source>
        <strain evidence="1">SCP</strain>
        <tissue evidence="1">Leaves</tissue>
    </source>
</reference>
<organism evidence="1 2">
    <name type="scientific">Acorus gramineus</name>
    <name type="common">Dwarf sweet flag</name>
    <dbReference type="NCBI Taxonomy" id="55184"/>
    <lineage>
        <taxon>Eukaryota</taxon>
        <taxon>Viridiplantae</taxon>
        <taxon>Streptophyta</taxon>
        <taxon>Embryophyta</taxon>
        <taxon>Tracheophyta</taxon>
        <taxon>Spermatophyta</taxon>
        <taxon>Magnoliopsida</taxon>
        <taxon>Liliopsida</taxon>
        <taxon>Acoraceae</taxon>
        <taxon>Acorus</taxon>
    </lineage>
</organism>
<protein>
    <submittedName>
        <fullName evidence="1">Uncharacterized protein</fullName>
    </submittedName>
</protein>
<accession>A0AAV9ATF0</accession>
<gene>
    <name evidence="1" type="ORF">QJS04_geneDACA000366</name>
</gene>
<name>A0AAV9ATF0_ACOGR</name>
<reference evidence="1" key="1">
    <citation type="journal article" date="2023" name="Nat. Commun.">
        <title>Diploid and tetraploid genomes of Acorus and the evolution of monocots.</title>
        <authorList>
            <person name="Ma L."/>
            <person name="Liu K.W."/>
            <person name="Li Z."/>
            <person name="Hsiao Y.Y."/>
            <person name="Qi Y."/>
            <person name="Fu T."/>
            <person name="Tang G.D."/>
            <person name="Zhang D."/>
            <person name="Sun W.H."/>
            <person name="Liu D.K."/>
            <person name="Li Y."/>
            <person name="Chen G.Z."/>
            <person name="Liu X.D."/>
            <person name="Liao X.Y."/>
            <person name="Jiang Y.T."/>
            <person name="Yu X."/>
            <person name="Hao Y."/>
            <person name="Huang J."/>
            <person name="Zhao X.W."/>
            <person name="Ke S."/>
            <person name="Chen Y.Y."/>
            <person name="Wu W.L."/>
            <person name="Hsu J.L."/>
            <person name="Lin Y.F."/>
            <person name="Huang M.D."/>
            <person name="Li C.Y."/>
            <person name="Huang L."/>
            <person name="Wang Z.W."/>
            <person name="Zhao X."/>
            <person name="Zhong W.Y."/>
            <person name="Peng D.H."/>
            <person name="Ahmad S."/>
            <person name="Lan S."/>
            <person name="Zhang J.S."/>
            <person name="Tsai W.C."/>
            <person name="Van de Peer Y."/>
            <person name="Liu Z.J."/>
        </authorList>
    </citation>
    <scope>NUCLEOTIDE SEQUENCE</scope>
    <source>
        <strain evidence="1">SCP</strain>
    </source>
</reference>
<proteinExistence type="predicted"/>
<keyword evidence="2" id="KW-1185">Reference proteome</keyword>
<evidence type="ECO:0000313" key="2">
    <source>
        <dbReference type="Proteomes" id="UP001179952"/>
    </source>
</evidence>
<dbReference type="EMBL" id="JAUJYN010000007">
    <property type="protein sequence ID" value="KAK1267439.1"/>
    <property type="molecule type" value="Genomic_DNA"/>
</dbReference>
<dbReference type="AlphaFoldDB" id="A0AAV9ATF0"/>
<sequence length="72" mass="8238">MDSAISTTALPRDGFNGFGTVGDGVTHHILHCFVLRKNHLKNPKQRKQKRPTLPFRHYRRSSDLRILIADSI</sequence>
<comment type="caution">
    <text evidence="1">The sequence shown here is derived from an EMBL/GenBank/DDBJ whole genome shotgun (WGS) entry which is preliminary data.</text>
</comment>